<feature type="domain" description="RNA polymerase sigma factor 70 region 4 type 2" evidence="3">
    <location>
        <begin position="28"/>
        <end position="77"/>
    </location>
</feature>
<protein>
    <submittedName>
        <fullName evidence="4">Sigma factor-like helix-turn-helix DNA-binding protein</fullName>
    </submittedName>
</protein>
<evidence type="ECO:0000259" key="3">
    <source>
        <dbReference type="Pfam" id="PF08281"/>
    </source>
</evidence>
<organism evidence="4 5">
    <name type="scientific">Alicyclobacillus sendaiensis PA2</name>
    <dbReference type="NCBI Taxonomy" id="3029425"/>
    <lineage>
        <taxon>Bacteria</taxon>
        <taxon>Bacillati</taxon>
        <taxon>Bacillota</taxon>
        <taxon>Bacilli</taxon>
        <taxon>Bacillales</taxon>
        <taxon>Alicyclobacillaceae</taxon>
        <taxon>Alicyclobacillus</taxon>
    </lineage>
</organism>
<comment type="caution">
    <text evidence="4">The sequence shown here is derived from an EMBL/GenBank/DDBJ whole genome shotgun (WGS) entry which is preliminary data.</text>
</comment>
<name>A0ABT6Y2L9_ALISE</name>
<dbReference type="InterPro" id="IPR016032">
    <property type="entry name" value="Sig_transdc_resp-reg_C-effctor"/>
</dbReference>
<dbReference type="RefSeq" id="WP_283204530.1">
    <property type="nucleotide sequence ID" value="NZ_JASGCB010000033.1"/>
</dbReference>
<dbReference type="Pfam" id="PF08281">
    <property type="entry name" value="Sigma70_r4_2"/>
    <property type="match status" value="1"/>
</dbReference>
<evidence type="ECO:0000313" key="5">
    <source>
        <dbReference type="Proteomes" id="UP001529245"/>
    </source>
</evidence>
<evidence type="ECO:0000256" key="2">
    <source>
        <dbReference type="ARBA" id="ARBA00023163"/>
    </source>
</evidence>
<dbReference type="Proteomes" id="UP001529245">
    <property type="component" value="Unassembled WGS sequence"/>
</dbReference>
<dbReference type="InterPro" id="IPR036388">
    <property type="entry name" value="WH-like_DNA-bd_sf"/>
</dbReference>
<reference evidence="4 5" key="1">
    <citation type="submission" date="2023-04" db="EMBL/GenBank/DDBJ databases">
        <title>A. sendaiensis sub sp. chiapanensis a novel subspecie with specific adaptation in bacterial cell wall isolated from an active volcano.</title>
        <authorList>
            <person name="Alvarez Gutierrez P.E."/>
            <person name="Ortiz Cortes L.Y."/>
        </authorList>
    </citation>
    <scope>NUCLEOTIDE SEQUENCE [LARGE SCALE GENOMIC DNA]</scope>
    <source>
        <strain evidence="4 5">PA2</strain>
    </source>
</reference>
<feature type="non-terminal residue" evidence="4">
    <location>
        <position position="1"/>
    </location>
</feature>
<dbReference type="SUPFAM" id="SSF46894">
    <property type="entry name" value="C-terminal effector domain of the bipartite response regulators"/>
    <property type="match status" value="1"/>
</dbReference>
<sequence length="85" mass="10180">LDFEDEEEGDKHVESRDLFHEADWSEVEVREFMERLTPQERAIVEWTVAGYTQAEIGRWMRISQPSVFRTLKRVREKWIALQTVG</sequence>
<keyword evidence="1" id="KW-0805">Transcription regulation</keyword>
<proteinExistence type="predicted"/>
<gene>
    <name evidence="4" type="ORF">QID03_13245</name>
</gene>
<keyword evidence="5" id="KW-1185">Reference proteome</keyword>
<evidence type="ECO:0000256" key="1">
    <source>
        <dbReference type="ARBA" id="ARBA00023015"/>
    </source>
</evidence>
<accession>A0ABT6Y2L9</accession>
<dbReference type="EMBL" id="JASGCB010000033">
    <property type="protein sequence ID" value="MDI9261124.1"/>
    <property type="molecule type" value="Genomic_DNA"/>
</dbReference>
<keyword evidence="2" id="KW-0804">Transcription</keyword>
<dbReference type="Gene3D" id="1.10.10.10">
    <property type="entry name" value="Winged helix-like DNA-binding domain superfamily/Winged helix DNA-binding domain"/>
    <property type="match status" value="1"/>
</dbReference>
<evidence type="ECO:0000313" key="4">
    <source>
        <dbReference type="EMBL" id="MDI9261124.1"/>
    </source>
</evidence>
<dbReference type="InterPro" id="IPR013249">
    <property type="entry name" value="RNA_pol_sigma70_r4_t2"/>
</dbReference>